<dbReference type="PANTHER" id="PTHR17630">
    <property type="entry name" value="DIENELACTONE HYDROLASE"/>
    <property type="match status" value="1"/>
</dbReference>
<evidence type="ECO:0000313" key="2">
    <source>
        <dbReference type="EMBL" id="GMG22811.1"/>
    </source>
</evidence>
<dbReference type="AlphaFoldDB" id="A0AAN4YCT4"/>
<name>A0AAN4YCT4_ASPOZ</name>
<comment type="caution">
    <text evidence="2">The sequence shown here is derived from an EMBL/GenBank/DDBJ whole genome shotgun (WGS) entry which is preliminary data.</text>
</comment>
<sequence>MASNPPGPCCATGFKHEGNPVGEIKNVNGVDTYIVYPQDKSTEKVVVFLSDIFGIYVNAQLLADEFAANGYTCVIPDLFQGDAIKLSDMESGKADLPAWLPNHQPSHVDPVVESTVKYVREELGAKRVAGVGYCFGAKYVCRHMKEGKIDVGFNAHPSFVTHEELGAITGPLSIAASGKLKPCRIVDTYSSSVLTYFSIIEIDQIFTTQLRHESEETLKKTGQHWQINLFSGVSHGFAVRADLSNKHFKFAKEQAFCQAINWFRQYL</sequence>
<dbReference type="Gene3D" id="3.40.50.1820">
    <property type="entry name" value="alpha/beta hydrolase"/>
    <property type="match status" value="1"/>
</dbReference>
<dbReference type="InterPro" id="IPR002925">
    <property type="entry name" value="Dienelactn_hydro"/>
</dbReference>
<dbReference type="GO" id="GO:0016787">
    <property type="term" value="F:hydrolase activity"/>
    <property type="evidence" value="ECO:0007669"/>
    <property type="project" value="InterPro"/>
</dbReference>
<dbReference type="Proteomes" id="UP001165205">
    <property type="component" value="Unassembled WGS sequence"/>
</dbReference>
<dbReference type="InterPro" id="IPR029058">
    <property type="entry name" value="AB_hydrolase_fold"/>
</dbReference>
<proteinExistence type="predicted"/>
<dbReference type="EMBL" id="BSYA01000002">
    <property type="protein sequence ID" value="GMG22811.1"/>
    <property type="molecule type" value="Genomic_DNA"/>
</dbReference>
<dbReference type="PANTHER" id="PTHR17630:SF44">
    <property type="entry name" value="PROTEIN AIM2"/>
    <property type="match status" value="1"/>
</dbReference>
<dbReference type="SUPFAM" id="SSF53474">
    <property type="entry name" value="alpha/beta-Hydrolases"/>
    <property type="match status" value="1"/>
</dbReference>
<dbReference type="Pfam" id="PF01738">
    <property type="entry name" value="DLH"/>
    <property type="match status" value="1"/>
</dbReference>
<feature type="domain" description="Dienelactone hydrolase" evidence="1">
    <location>
        <begin position="30"/>
        <end position="267"/>
    </location>
</feature>
<reference evidence="2" key="1">
    <citation type="submission" date="2023-04" db="EMBL/GenBank/DDBJ databases">
        <title>Aspergillus oryzae NBRC 4228.</title>
        <authorList>
            <person name="Ichikawa N."/>
            <person name="Sato H."/>
            <person name="Tonouchi N."/>
        </authorList>
    </citation>
    <scope>NUCLEOTIDE SEQUENCE</scope>
    <source>
        <strain evidence="2">NBRC 4228</strain>
    </source>
</reference>
<gene>
    <name evidence="2" type="ORF">Aory04_000038000</name>
</gene>
<evidence type="ECO:0000259" key="1">
    <source>
        <dbReference type="Pfam" id="PF01738"/>
    </source>
</evidence>
<accession>A0AAN4YCT4</accession>
<evidence type="ECO:0000313" key="3">
    <source>
        <dbReference type="Proteomes" id="UP001165205"/>
    </source>
</evidence>
<organism evidence="2 3">
    <name type="scientific">Aspergillus oryzae</name>
    <name type="common">Yellow koji mold</name>
    <dbReference type="NCBI Taxonomy" id="5062"/>
    <lineage>
        <taxon>Eukaryota</taxon>
        <taxon>Fungi</taxon>
        <taxon>Dikarya</taxon>
        <taxon>Ascomycota</taxon>
        <taxon>Pezizomycotina</taxon>
        <taxon>Eurotiomycetes</taxon>
        <taxon>Eurotiomycetidae</taxon>
        <taxon>Eurotiales</taxon>
        <taxon>Aspergillaceae</taxon>
        <taxon>Aspergillus</taxon>
        <taxon>Aspergillus subgen. Circumdati</taxon>
    </lineage>
</organism>
<protein>
    <submittedName>
        <fullName evidence="2">Unnamed protein product</fullName>
    </submittedName>
</protein>